<feature type="compositionally biased region" description="Pro residues" evidence="1">
    <location>
        <begin position="1"/>
        <end position="19"/>
    </location>
</feature>
<dbReference type="RefSeq" id="WP_200500727.1">
    <property type="nucleotide sequence ID" value="NZ_JAEDAJ010000001.1"/>
</dbReference>
<dbReference type="Proteomes" id="UP000612352">
    <property type="component" value="Unassembled WGS sequence"/>
</dbReference>
<name>A0ABS1B6E0_9MICO</name>
<protein>
    <submittedName>
        <fullName evidence="2">Uncharacterized protein</fullName>
    </submittedName>
</protein>
<organism evidence="2 3">
    <name type="scientific">Brachybacterium halotolerans</name>
    <dbReference type="NCBI Taxonomy" id="2795215"/>
    <lineage>
        <taxon>Bacteria</taxon>
        <taxon>Bacillati</taxon>
        <taxon>Actinomycetota</taxon>
        <taxon>Actinomycetes</taxon>
        <taxon>Micrococcales</taxon>
        <taxon>Dermabacteraceae</taxon>
        <taxon>Brachybacterium</taxon>
    </lineage>
</organism>
<feature type="region of interest" description="Disordered" evidence="1">
    <location>
        <begin position="1"/>
        <end position="32"/>
    </location>
</feature>
<gene>
    <name evidence="2" type="ORF">I8D64_01425</name>
</gene>
<reference evidence="2 3" key="1">
    <citation type="submission" date="2020-12" db="EMBL/GenBank/DDBJ databases">
        <title>Brachybacterium sp. MASK1Z-5, whole genome shotgun sequence.</title>
        <authorList>
            <person name="Tuo L."/>
        </authorList>
    </citation>
    <scope>NUCLEOTIDE SEQUENCE [LARGE SCALE GENOMIC DNA]</scope>
    <source>
        <strain evidence="2 3">MASK1Z-5</strain>
    </source>
</reference>
<evidence type="ECO:0000256" key="1">
    <source>
        <dbReference type="SAM" id="MobiDB-lite"/>
    </source>
</evidence>
<dbReference type="InterPro" id="IPR043758">
    <property type="entry name" value="DUF5703"/>
</dbReference>
<accession>A0ABS1B6E0</accession>
<comment type="caution">
    <text evidence="2">The sequence shown here is derived from an EMBL/GenBank/DDBJ whole genome shotgun (WGS) entry which is preliminary data.</text>
</comment>
<dbReference type="Pfam" id="PF18963">
    <property type="entry name" value="DUF5703"/>
    <property type="match status" value="1"/>
</dbReference>
<keyword evidence="3" id="KW-1185">Reference proteome</keyword>
<proteinExistence type="predicted"/>
<sequence>MPRPQGPPPFRRLPAPPPRGARDLPVEKGRSPEDYEFQVLAVPRGTSIRSVRTALAAESEYGRWDLVRTRHYYGGEKRVWMRRRIIRVSSTLPAAAG</sequence>
<dbReference type="EMBL" id="JAEDAJ010000001">
    <property type="protein sequence ID" value="MBK0330067.1"/>
    <property type="molecule type" value="Genomic_DNA"/>
</dbReference>
<evidence type="ECO:0000313" key="3">
    <source>
        <dbReference type="Proteomes" id="UP000612352"/>
    </source>
</evidence>
<feature type="compositionally biased region" description="Basic and acidic residues" evidence="1">
    <location>
        <begin position="20"/>
        <end position="32"/>
    </location>
</feature>
<evidence type="ECO:0000313" key="2">
    <source>
        <dbReference type="EMBL" id="MBK0330067.1"/>
    </source>
</evidence>